<sequence length="227" mass="24186">MRPVGIKPRRPGALRAAAVALALATATLVVAAKPSSKAPAPPPAPPPVEVGDTPANLRAAFTHEMNAKEWYLAAARRAQQEGRFSAMQLFLACAKSEEIHARRHVEAIAVTSGEARAVLDRVAVGGTDDNLRAALERERWSAEVFYPALLERARADRATAAVRSMTYAMSAEREHVRLLEAELQSAEAGVAARTLRVCPTCGKTVEAVDFGRCPVCFTGAAGFVSIT</sequence>
<feature type="domain" description="Ferritin-like diiron" evidence="2">
    <location>
        <begin position="47"/>
        <end position="190"/>
    </location>
</feature>
<dbReference type="InterPro" id="IPR003251">
    <property type="entry name" value="Rr_diiron-bd_dom"/>
</dbReference>
<dbReference type="Pfam" id="PF02915">
    <property type="entry name" value="Rubrerythrin"/>
    <property type="match status" value="1"/>
</dbReference>
<evidence type="ECO:0000256" key="1">
    <source>
        <dbReference type="SAM" id="SignalP"/>
    </source>
</evidence>
<dbReference type="GO" id="GO:0016491">
    <property type="term" value="F:oxidoreductase activity"/>
    <property type="evidence" value="ECO:0007669"/>
    <property type="project" value="InterPro"/>
</dbReference>
<gene>
    <name evidence="3" type="ORF">ENR23_04995</name>
</gene>
<feature type="signal peptide" evidence="1">
    <location>
        <begin position="1"/>
        <end position="31"/>
    </location>
</feature>
<dbReference type="InterPro" id="IPR052753">
    <property type="entry name" value="Rbr2/Nigerythrin"/>
</dbReference>
<name>A0A832I911_UNCEI</name>
<dbReference type="PROSITE" id="PS50905">
    <property type="entry name" value="FERRITIN_LIKE"/>
    <property type="match status" value="1"/>
</dbReference>
<dbReference type="SUPFAM" id="SSF47240">
    <property type="entry name" value="Ferritin-like"/>
    <property type="match status" value="1"/>
</dbReference>
<feature type="chain" id="PRO_5032409757" evidence="1">
    <location>
        <begin position="32"/>
        <end position="227"/>
    </location>
</feature>
<dbReference type="PANTHER" id="PTHR33746:SF4">
    <property type="entry name" value="RUBRERYTHRIN"/>
    <property type="match status" value="1"/>
</dbReference>
<dbReference type="PANTHER" id="PTHR33746">
    <property type="entry name" value="RUBRERYTHRIN"/>
    <property type="match status" value="1"/>
</dbReference>
<proteinExistence type="predicted"/>
<organism evidence="3">
    <name type="scientific">Eiseniibacteriota bacterium</name>
    <dbReference type="NCBI Taxonomy" id="2212470"/>
    <lineage>
        <taxon>Bacteria</taxon>
        <taxon>Candidatus Eiseniibacteriota</taxon>
    </lineage>
</organism>
<dbReference type="AlphaFoldDB" id="A0A832I911"/>
<evidence type="ECO:0000259" key="2">
    <source>
        <dbReference type="PROSITE" id="PS50905"/>
    </source>
</evidence>
<evidence type="ECO:0000313" key="3">
    <source>
        <dbReference type="EMBL" id="HGZ42777.1"/>
    </source>
</evidence>
<dbReference type="Gene3D" id="1.20.1260.10">
    <property type="match status" value="1"/>
</dbReference>
<dbReference type="InterPro" id="IPR012347">
    <property type="entry name" value="Ferritin-like"/>
</dbReference>
<dbReference type="InterPro" id="IPR009078">
    <property type="entry name" value="Ferritin-like_SF"/>
</dbReference>
<reference evidence="3" key="1">
    <citation type="journal article" date="2020" name="mSystems">
        <title>Genome- and Community-Level Interaction Insights into Carbon Utilization and Element Cycling Functions of Hydrothermarchaeota in Hydrothermal Sediment.</title>
        <authorList>
            <person name="Zhou Z."/>
            <person name="Liu Y."/>
            <person name="Xu W."/>
            <person name="Pan J."/>
            <person name="Luo Z.H."/>
            <person name="Li M."/>
        </authorList>
    </citation>
    <scope>NUCLEOTIDE SEQUENCE [LARGE SCALE GENOMIC DNA]</scope>
    <source>
        <strain evidence="3">SpSt-381</strain>
    </source>
</reference>
<dbReference type="EMBL" id="DSQF01000012">
    <property type="protein sequence ID" value="HGZ42777.1"/>
    <property type="molecule type" value="Genomic_DNA"/>
</dbReference>
<dbReference type="InterPro" id="IPR009040">
    <property type="entry name" value="Ferritin-like_diiron"/>
</dbReference>
<keyword evidence="1" id="KW-0732">Signal</keyword>
<dbReference type="GO" id="GO:0046872">
    <property type="term" value="F:metal ion binding"/>
    <property type="evidence" value="ECO:0007669"/>
    <property type="project" value="InterPro"/>
</dbReference>
<protein>
    <submittedName>
        <fullName evidence="3">Rubrerythrin family protein</fullName>
    </submittedName>
</protein>
<comment type="caution">
    <text evidence="3">The sequence shown here is derived from an EMBL/GenBank/DDBJ whole genome shotgun (WGS) entry which is preliminary data.</text>
</comment>
<accession>A0A832I911</accession>